<feature type="domain" description="Adenine deaminase C-terminal" evidence="7">
    <location>
        <begin position="419"/>
        <end position="571"/>
    </location>
</feature>
<dbReference type="SUPFAM" id="SSF51556">
    <property type="entry name" value="Metallo-dependent hydrolases"/>
    <property type="match status" value="1"/>
</dbReference>
<feature type="transmembrane region" description="Helical" evidence="5">
    <location>
        <begin position="20"/>
        <end position="40"/>
    </location>
</feature>
<evidence type="ECO:0000256" key="1">
    <source>
        <dbReference type="ARBA" id="ARBA00006773"/>
    </source>
</evidence>
<dbReference type="GO" id="GO:0000034">
    <property type="term" value="F:adenine deaminase activity"/>
    <property type="evidence" value="ECO:0007669"/>
    <property type="project" value="UniProtKB-EC"/>
</dbReference>
<dbReference type="InterPro" id="IPR011059">
    <property type="entry name" value="Metal-dep_hydrolase_composite"/>
</dbReference>
<dbReference type="OrthoDB" id="9775607at2"/>
<dbReference type="Pfam" id="PF01979">
    <property type="entry name" value="Amidohydro_1"/>
    <property type="match status" value="1"/>
</dbReference>
<dbReference type="AlphaFoldDB" id="A0A1G9BBN2"/>
<dbReference type="Gene3D" id="2.30.40.10">
    <property type="entry name" value="Urease, subunit C, domain 1"/>
    <property type="match status" value="1"/>
</dbReference>
<evidence type="ECO:0000256" key="4">
    <source>
        <dbReference type="ARBA" id="ARBA00047720"/>
    </source>
</evidence>
<comment type="catalytic activity">
    <reaction evidence="4">
        <text>adenine + H2O + H(+) = hypoxanthine + NH4(+)</text>
        <dbReference type="Rhea" id="RHEA:23688"/>
        <dbReference type="ChEBI" id="CHEBI:15377"/>
        <dbReference type="ChEBI" id="CHEBI:15378"/>
        <dbReference type="ChEBI" id="CHEBI:16708"/>
        <dbReference type="ChEBI" id="CHEBI:17368"/>
        <dbReference type="ChEBI" id="CHEBI:28938"/>
        <dbReference type="EC" id="3.5.4.2"/>
    </reaction>
</comment>
<gene>
    <name evidence="8" type="ORF">SAMN05216243_2933</name>
</gene>
<keyword evidence="5" id="KW-1133">Transmembrane helix</keyword>
<dbReference type="InterPro" id="IPR032466">
    <property type="entry name" value="Metal_Hydrolase"/>
</dbReference>
<organism evidence="8 9">
    <name type="scientific">Sediminibacillus albus</name>
    <dbReference type="NCBI Taxonomy" id="407036"/>
    <lineage>
        <taxon>Bacteria</taxon>
        <taxon>Bacillati</taxon>
        <taxon>Bacillota</taxon>
        <taxon>Bacilli</taxon>
        <taxon>Bacillales</taxon>
        <taxon>Bacillaceae</taxon>
        <taxon>Sediminibacillus</taxon>
    </lineage>
</organism>
<evidence type="ECO:0000313" key="9">
    <source>
        <dbReference type="Proteomes" id="UP000198694"/>
    </source>
</evidence>
<comment type="similarity">
    <text evidence="1">Belongs to the metallo-dependent hydrolases superfamily. Adenine deaminase family.</text>
</comment>
<dbReference type="STRING" id="407036.SAMN05216243_2933"/>
<dbReference type="PANTHER" id="PTHR11113">
    <property type="entry name" value="N-ACETYLGLUCOSAMINE-6-PHOSPHATE DEACETYLASE"/>
    <property type="match status" value="1"/>
</dbReference>
<dbReference type="Proteomes" id="UP000198694">
    <property type="component" value="Unassembled WGS sequence"/>
</dbReference>
<dbReference type="Pfam" id="PF13382">
    <property type="entry name" value="Adenine_deam_C"/>
    <property type="match status" value="1"/>
</dbReference>
<proteinExistence type="inferred from homology"/>
<evidence type="ECO:0000313" key="8">
    <source>
        <dbReference type="EMBL" id="SDK36887.1"/>
    </source>
</evidence>
<reference evidence="8 9" key="1">
    <citation type="submission" date="2016-10" db="EMBL/GenBank/DDBJ databases">
        <authorList>
            <person name="de Groot N.N."/>
        </authorList>
    </citation>
    <scope>NUCLEOTIDE SEQUENCE [LARGE SCALE GENOMIC DNA]</scope>
    <source>
        <strain evidence="8 9">CGMCC 1.6502</strain>
    </source>
</reference>
<dbReference type="EC" id="3.5.4.2" evidence="2"/>
<keyword evidence="5" id="KW-0812">Transmembrane</keyword>
<sequence>MNEHHYRWRNKELREHVSVIDGLLAPTLLLTNAVYLNVFLKKWMKANIWIYKDRIVYVGERMPGNTSGMETVDCQGKFVVPGYIEPHAHPFQLYNPHQLSEYVSQTGTTTLMNDNLIWLYLLERKKAFTLLDKFMDLPVSMYWWARFDSQSSLQDELEIFNNAQVLAWLEHEAVVQGGELTSWPQVLEDDDRILYWMQESKRLGKPIEGHFPGASEHTLAKMKLLGASADHESITGKEVYDRLQMGYQVGLRYSSIRPDLPKLFAEIKELGIDNFDQLTMTTDGSTPSFYEHGMMNQCIKIALEQGVPAEDAYMMASYNAAKHFNMRDRLGSIAPGQVAHLNILEAKDNPDPVSVIAKGQWIKKEGQLVDQEHAIDWSNYGIGKLALDWDLHEGDLQFSLPIGLEMVNDVIIKPIALTIDVTVEEIENNYEEAFLMLVNREGKWRVNTVIKGFTNRLGGLVSSYSNTGDIVVIGKHKHDLLLAFQRMKEIGGGIVLAHKGKIIFELPLALAGMMFEGKMEDLMEKEKTLKKILKEYGYQFDDPVYNLLFLSSIHLPFIRITPNGIMDVKKKEVLFPAIMR</sequence>
<evidence type="ECO:0000256" key="2">
    <source>
        <dbReference type="ARBA" id="ARBA00012782"/>
    </source>
</evidence>
<protein>
    <recommendedName>
        <fullName evidence="2">adenine deaminase</fullName>
        <ecNumber evidence="2">3.5.4.2</ecNumber>
    </recommendedName>
</protein>
<dbReference type="InterPro" id="IPR006680">
    <property type="entry name" value="Amidohydro-rel"/>
</dbReference>
<dbReference type="PANTHER" id="PTHR11113:SF6">
    <property type="entry name" value="ADENINE DEAMINASE YERA-RELATED"/>
    <property type="match status" value="1"/>
</dbReference>
<accession>A0A1G9BBN2</accession>
<dbReference type="EMBL" id="FNFL01000005">
    <property type="protein sequence ID" value="SDK36887.1"/>
    <property type="molecule type" value="Genomic_DNA"/>
</dbReference>
<dbReference type="RefSeq" id="WP_093215674.1">
    <property type="nucleotide sequence ID" value="NZ_FNFL01000005.1"/>
</dbReference>
<dbReference type="SUPFAM" id="SSF51338">
    <property type="entry name" value="Composite domain of metallo-dependent hydrolases"/>
    <property type="match status" value="1"/>
</dbReference>
<keyword evidence="9" id="KW-1185">Reference proteome</keyword>
<feature type="domain" description="Amidohydrolase-related" evidence="6">
    <location>
        <begin position="78"/>
        <end position="361"/>
    </location>
</feature>
<evidence type="ECO:0000256" key="5">
    <source>
        <dbReference type="SAM" id="Phobius"/>
    </source>
</evidence>
<evidence type="ECO:0000259" key="6">
    <source>
        <dbReference type="Pfam" id="PF01979"/>
    </source>
</evidence>
<evidence type="ECO:0000256" key="3">
    <source>
        <dbReference type="ARBA" id="ARBA00022801"/>
    </source>
</evidence>
<keyword evidence="5" id="KW-0472">Membrane</keyword>
<dbReference type="InterPro" id="IPR026912">
    <property type="entry name" value="Adenine_deam_C"/>
</dbReference>
<dbReference type="Gene3D" id="3.20.20.140">
    <property type="entry name" value="Metal-dependent hydrolases"/>
    <property type="match status" value="1"/>
</dbReference>
<evidence type="ECO:0000259" key="7">
    <source>
        <dbReference type="Pfam" id="PF13382"/>
    </source>
</evidence>
<keyword evidence="3" id="KW-0378">Hydrolase</keyword>
<name>A0A1G9BBN2_9BACI</name>